<evidence type="ECO:0000313" key="2">
    <source>
        <dbReference type="Proteomes" id="UP000439903"/>
    </source>
</evidence>
<dbReference type="OrthoDB" id="2405788at2759"/>
<protein>
    <submittedName>
        <fullName evidence="1">Uncharacterized protein</fullName>
    </submittedName>
</protein>
<dbReference type="Proteomes" id="UP000439903">
    <property type="component" value="Unassembled WGS sequence"/>
</dbReference>
<proteinExistence type="predicted"/>
<organism evidence="1 2">
    <name type="scientific">Gigaspora margarita</name>
    <dbReference type="NCBI Taxonomy" id="4874"/>
    <lineage>
        <taxon>Eukaryota</taxon>
        <taxon>Fungi</taxon>
        <taxon>Fungi incertae sedis</taxon>
        <taxon>Mucoromycota</taxon>
        <taxon>Glomeromycotina</taxon>
        <taxon>Glomeromycetes</taxon>
        <taxon>Diversisporales</taxon>
        <taxon>Gigasporaceae</taxon>
        <taxon>Gigaspora</taxon>
    </lineage>
</organism>
<comment type="caution">
    <text evidence="1">The sequence shown here is derived from an EMBL/GenBank/DDBJ whole genome shotgun (WGS) entry which is preliminary data.</text>
</comment>
<gene>
    <name evidence="1" type="ORF">F8M41_002618</name>
</gene>
<accession>A0A8H3XEM4</accession>
<dbReference type="EMBL" id="WTPW01001223">
    <property type="protein sequence ID" value="KAF0448997.1"/>
    <property type="molecule type" value="Genomic_DNA"/>
</dbReference>
<keyword evidence="2" id="KW-1185">Reference proteome</keyword>
<dbReference type="AlphaFoldDB" id="A0A8H3XEM4"/>
<reference evidence="1 2" key="1">
    <citation type="journal article" date="2019" name="Environ. Microbiol.">
        <title>At the nexus of three kingdoms: the genome of the mycorrhizal fungus Gigaspora margarita provides insights into plant, endobacterial and fungal interactions.</title>
        <authorList>
            <person name="Venice F."/>
            <person name="Ghignone S."/>
            <person name="Salvioli di Fossalunga A."/>
            <person name="Amselem J."/>
            <person name="Novero M."/>
            <person name="Xianan X."/>
            <person name="Sedzielewska Toro K."/>
            <person name="Morin E."/>
            <person name="Lipzen A."/>
            <person name="Grigoriev I.V."/>
            <person name="Henrissat B."/>
            <person name="Martin F.M."/>
            <person name="Bonfante P."/>
        </authorList>
    </citation>
    <scope>NUCLEOTIDE SEQUENCE [LARGE SCALE GENOMIC DNA]</scope>
    <source>
        <strain evidence="1 2">BEG34</strain>
    </source>
</reference>
<sequence length="143" mass="16798">MSNRAFDQAKREHGLTEIRQQKINNWEKKMHIPGAQVQDVVELEKILKRLITLLDITHGTIFNSKKYQSGKYEEIDIVVHNGHAFSRNQHFPRDRMVEYYKSDTWEAINNALQGSQAIWLMEVGSENQRISQFVLEDGHTFRT</sequence>
<name>A0A8H3XEM4_GIGMA</name>
<evidence type="ECO:0000313" key="1">
    <source>
        <dbReference type="EMBL" id="KAF0448997.1"/>
    </source>
</evidence>